<sequence>MTCPTSPLLDQAQARWTALGTATPDLAPAIALQRALVNRTIETVDRLQQLDKPVLDLEPGLAATKLRASTPALRGEVLELPVDLLGPLVFQACDDLASGGAGEVAQRVRNCLDAGRIDISSLLTASFERNQAAIRVKATHEGIAPDVLWLAAELAVGPAAHVAQQTVFAPRGEPLASTLTGALDAWPHGYCPACGSWPAFAEDLDAVSFLRCSFCGLQWHLNFAGCTYCGNDPAQLSSASIATGSPHRAQLCRGCGAYLKRLTVTSPTPFELLPIEDLASTDLDILAAEQGFGRPSLPDLDGPERYPCENVKSTR</sequence>
<feature type="region of interest" description="Disordered" evidence="1">
    <location>
        <begin position="294"/>
        <end position="315"/>
    </location>
</feature>
<evidence type="ECO:0000256" key="1">
    <source>
        <dbReference type="SAM" id="MobiDB-lite"/>
    </source>
</evidence>
<reference evidence="2" key="1">
    <citation type="submission" date="2018-05" db="EMBL/GenBank/DDBJ databases">
        <authorList>
            <person name="Lanie J.A."/>
            <person name="Ng W.-L."/>
            <person name="Kazmierczak K.M."/>
            <person name="Andrzejewski T.M."/>
            <person name="Davidsen T.M."/>
            <person name="Wayne K.J."/>
            <person name="Tettelin H."/>
            <person name="Glass J.I."/>
            <person name="Rusch D."/>
            <person name="Podicherti R."/>
            <person name="Tsui H.-C.T."/>
            <person name="Winkler M.E."/>
        </authorList>
    </citation>
    <scope>NUCLEOTIDE SEQUENCE</scope>
</reference>
<dbReference type="GO" id="GO:0008199">
    <property type="term" value="F:ferric iron binding"/>
    <property type="evidence" value="ECO:0007669"/>
    <property type="project" value="TreeGrafter"/>
</dbReference>
<protein>
    <recommendedName>
        <fullName evidence="3">Formate dehydrogenase accessory protein FdhE</fullName>
    </recommendedName>
</protein>
<name>A0A381NV30_9ZZZZ</name>
<evidence type="ECO:0008006" key="3">
    <source>
        <dbReference type="Google" id="ProtNLM"/>
    </source>
</evidence>
<gene>
    <name evidence="2" type="ORF">METZ01_LOCUS11340</name>
</gene>
<dbReference type="AlphaFoldDB" id="A0A381NV30"/>
<dbReference type="PANTHER" id="PTHR37689">
    <property type="entry name" value="PROTEIN FDHE"/>
    <property type="match status" value="1"/>
</dbReference>
<dbReference type="InterPro" id="IPR006452">
    <property type="entry name" value="Formate_DH_accessory"/>
</dbReference>
<accession>A0A381NV30</accession>
<dbReference type="Gene3D" id="3.90.1670.10">
    <property type="entry name" value="FdhE-like domain"/>
    <property type="match status" value="1"/>
</dbReference>
<proteinExistence type="predicted"/>
<dbReference type="PANTHER" id="PTHR37689:SF1">
    <property type="entry name" value="PROTEIN FDHE"/>
    <property type="match status" value="1"/>
</dbReference>
<organism evidence="2">
    <name type="scientific">marine metagenome</name>
    <dbReference type="NCBI Taxonomy" id="408172"/>
    <lineage>
        <taxon>unclassified sequences</taxon>
        <taxon>metagenomes</taxon>
        <taxon>ecological metagenomes</taxon>
    </lineage>
</organism>
<evidence type="ECO:0000313" key="2">
    <source>
        <dbReference type="EMBL" id="SUZ58486.1"/>
    </source>
</evidence>
<dbReference type="InterPro" id="IPR024064">
    <property type="entry name" value="FdhE-like_sf"/>
</dbReference>
<dbReference type="CDD" id="cd16341">
    <property type="entry name" value="FdhE"/>
    <property type="match status" value="1"/>
</dbReference>
<dbReference type="SUPFAM" id="SSF144020">
    <property type="entry name" value="FdhE-like"/>
    <property type="match status" value="1"/>
</dbReference>
<dbReference type="GO" id="GO:0051604">
    <property type="term" value="P:protein maturation"/>
    <property type="evidence" value="ECO:0007669"/>
    <property type="project" value="TreeGrafter"/>
</dbReference>
<dbReference type="EMBL" id="UINC01000622">
    <property type="protein sequence ID" value="SUZ58486.1"/>
    <property type="molecule type" value="Genomic_DNA"/>
</dbReference>
<dbReference type="GO" id="GO:0005829">
    <property type="term" value="C:cytosol"/>
    <property type="evidence" value="ECO:0007669"/>
    <property type="project" value="TreeGrafter"/>
</dbReference>